<organism evidence="1 2">
    <name type="scientific">Saguinus oedipus</name>
    <name type="common">Cotton-top tamarin</name>
    <name type="synonym">Oedipomidas oedipus</name>
    <dbReference type="NCBI Taxonomy" id="9490"/>
    <lineage>
        <taxon>Eukaryota</taxon>
        <taxon>Metazoa</taxon>
        <taxon>Chordata</taxon>
        <taxon>Craniata</taxon>
        <taxon>Vertebrata</taxon>
        <taxon>Euteleostomi</taxon>
        <taxon>Mammalia</taxon>
        <taxon>Eutheria</taxon>
        <taxon>Euarchontoglires</taxon>
        <taxon>Primates</taxon>
        <taxon>Haplorrhini</taxon>
        <taxon>Platyrrhini</taxon>
        <taxon>Cebidae</taxon>
        <taxon>Callitrichinae</taxon>
        <taxon>Saguinus</taxon>
    </lineage>
</organism>
<keyword evidence="2" id="KW-1185">Reference proteome</keyword>
<sequence>MLKYTLIDIDDRLCGQSCLKFEITSQSNWLTRWYIDFIIAIHSFTLNTTAIPPITGSKIHPLMYVSSYKHGLLRNNS</sequence>
<name>A0ABQ9V877_SAGOE</name>
<reference evidence="1 2" key="1">
    <citation type="submission" date="2023-05" db="EMBL/GenBank/DDBJ databases">
        <title>B98-5 Cell Line De Novo Hybrid Assembly: An Optical Mapping Approach.</title>
        <authorList>
            <person name="Kananen K."/>
            <person name="Auerbach J.A."/>
            <person name="Kautto E."/>
            <person name="Blachly J.S."/>
        </authorList>
    </citation>
    <scope>NUCLEOTIDE SEQUENCE [LARGE SCALE GENOMIC DNA]</scope>
    <source>
        <strain evidence="1">B95-8</strain>
        <tissue evidence="1">Cell line</tissue>
    </source>
</reference>
<protein>
    <submittedName>
        <fullName evidence="1">Uncharacterized protein</fullName>
    </submittedName>
</protein>
<dbReference type="EMBL" id="JASSZA010000007">
    <property type="protein sequence ID" value="KAK2105270.1"/>
    <property type="molecule type" value="Genomic_DNA"/>
</dbReference>
<accession>A0ABQ9V877</accession>
<evidence type="ECO:0000313" key="1">
    <source>
        <dbReference type="EMBL" id="KAK2105270.1"/>
    </source>
</evidence>
<comment type="caution">
    <text evidence="1">The sequence shown here is derived from an EMBL/GenBank/DDBJ whole genome shotgun (WGS) entry which is preliminary data.</text>
</comment>
<dbReference type="Proteomes" id="UP001266305">
    <property type="component" value="Unassembled WGS sequence"/>
</dbReference>
<proteinExistence type="predicted"/>
<evidence type="ECO:0000313" key="2">
    <source>
        <dbReference type="Proteomes" id="UP001266305"/>
    </source>
</evidence>
<gene>
    <name evidence="1" type="ORF">P7K49_014784</name>
</gene>